<evidence type="ECO:0000256" key="1">
    <source>
        <dbReference type="ARBA" id="ARBA00009080"/>
    </source>
</evidence>
<proteinExistence type="inferred from homology"/>
<dbReference type="InterPro" id="IPR036291">
    <property type="entry name" value="NAD(P)-bd_dom_sf"/>
</dbReference>
<feature type="domain" description="NADPH-dependent reductive aminase-like C-terminal" evidence="4">
    <location>
        <begin position="156"/>
        <end position="284"/>
    </location>
</feature>
<dbReference type="Proteomes" id="UP001205311">
    <property type="component" value="Unassembled WGS sequence"/>
</dbReference>
<dbReference type="Gene3D" id="3.40.50.720">
    <property type="entry name" value="NAD(P)-binding Rossmann-like Domain"/>
    <property type="match status" value="1"/>
</dbReference>
<evidence type="ECO:0000259" key="3">
    <source>
        <dbReference type="Pfam" id="PF03446"/>
    </source>
</evidence>
<dbReference type="EMBL" id="JAMTCP010000007">
    <property type="protein sequence ID" value="MCP2258211.1"/>
    <property type="molecule type" value="Genomic_DNA"/>
</dbReference>
<evidence type="ECO:0000313" key="6">
    <source>
        <dbReference type="Proteomes" id="UP001205311"/>
    </source>
</evidence>
<dbReference type="SUPFAM" id="SSF51735">
    <property type="entry name" value="NAD(P)-binding Rossmann-fold domains"/>
    <property type="match status" value="1"/>
</dbReference>
<reference evidence="5 6" key="1">
    <citation type="submission" date="2022-06" db="EMBL/GenBank/DDBJ databases">
        <title>Genomic Encyclopedia of Archaeal and Bacterial Type Strains, Phase II (KMG-II): from individual species to whole genera.</title>
        <authorList>
            <person name="Goeker M."/>
        </authorList>
    </citation>
    <scope>NUCLEOTIDE SEQUENCE [LARGE SCALE GENOMIC DNA]</scope>
    <source>
        <strain evidence="5 6">DSM 40477</strain>
    </source>
</reference>
<dbReference type="RefSeq" id="WP_253669146.1">
    <property type="nucleotide sequence ID" value="NZ_JAMTCP010000007.1"/>
</dbReference>
<dbReference type="PIRSF" id="PIRSF000103">
    <property type="entry name" value="HIBADH"/>
    <property type="match status" value="1"/>
</dbReference>
<dbReference type="InterPro" id="IPR048666">
    <property type="entry name" value="RedAm-like_C"/>
</dbReference>
<dbReference type="InterPro" id="IPR013328">
    <property type="entry name" value="6PGD_dom2"/>
</dbReference>
<gene>
    <name evidence="5" type="ORF">LX15_001905</name>
</gene>
<keyword evidence="2" id="KW-0560">Oxidoreductase</keyword>
<dbReference type="PANTHER" id="PTHR43580">
    <property type="entry name" value="OXIDOREDUCTASE GLYR1-RELATED"/>
    <property type="match status" value="1"/>
</dbReference>
<dbReference type="InterPro" id="IPR015815">
    <property type="entry name" value="HIBADH-related"/>
</dbReference>
<name>A0ABT1HRR5_STRSD</name>
<accession>A0ABT1HRR5</accession>
<comment type="similarity">
    <text evidence="1">Belongs to the HIBADH-related family.</text>
</comment>
<protein>
    <submittedName>
        <fullName evidence="5">3-hydroxyisobutyrate dehydrogenase</fullName>
    </submittedName>
</protein>
<comment type="caution">
    <text evidence="5">The sequence shown here is derived from an EMBL/GenBank/DDBJ whole genome shotgun (WGS) entry which is preliminary data.</text>
</comment>
<dbReference type="Gene3D" id="1.10.1040.10">
    <property type="entry name" value="N-(1-d-carboxylethyl)-l-norvaline Dehydrogenase, domain 2"/>
    <property type="match status" value="1"/>
</dbReference>
<dbReference type="PANTHER" id="PTHR43580:SF2">
    <property type="entry name" value="CYTOKINE-LIKE NUCLEAR FACTOR N-PAC"/>
    <property type="match status" value="1"/>
</dbReference>
<dbReference type="Pfam" id="PF03446">
    <property type="entry name" value="NAD_binding_2"/>
    <property type="match status" value="1"/>
</dbReference>
<keyword evidence="6" id="KW-1185">Reference proteome</keyword>
<dbReference type="InterPro" id="IPR051265">
    <property type="entry name" value="HIBADH-related_NP60_sf"/>
</dbReference>
<feature type="domain" description="6-phosphogluconate dehydrogenase NADP-binding" evidence="3">
    <location>
        <begin position="2"/>
        <end position="150"/>
    </location>
</feature>
<organism evidence="5 6">
    <name type="scientific">Streptoalloteichus tenebrarius (strain ATCC 17920 / DSM 40477 / JCM 4838 / CBS 697.72 / NBRC 16177 / NCIMB 11028 / NRRL B-12390 / A12253. 1 / ISP 5477)</name>
    <name type="common">Streptomyces tenebrarius</name>
    <dbReference type="NCBI Taxonomy" id="1933"/>
    <lineage>
        <taxon>Bacteria</taxon>
        <taxon>Bacillati</taxon>
        <taxon>Actinomycetota</taxon>
        <taxon>Actinomycetes</taxon>
        <taxon>Pseudonocardiales</taxon>
        <taxon>Pseudonocardiaceae</taxon>
        <taxon>Streptoalloteichus</taxon>
    </lineage>
</organism>
<dbReference type="InterPro" id="IPR006115">
    <property type="entry name" value="6PGDH_NADP-bd"/>
</dbReference>
<evidence type="ECO:0000256" key="2">
    <source>
        <dbReference type="ARBA" id="ARBA00023002"/>
    </source>
</evidence>
<dbReference type="Pfam" id="PF21761">
    <property type="entry name" value="RedAm-like_C"/>
    <property type="match status" value="1"/>
</dbReference>
<evidence type="ECO:0000313" key="5">
    <source>
        <dbReference type="EMBL" id="MCP2258211.1"/>
    </source>
</evidence>
<sequence length="290" mass="30221">MTVVGLGPMGAALADALLAHGHPTTVWNRSPHRAEPLVTRGARRADTITEAVAASPLVVVCLKDYEAMYAVLDPAADALSGRLVVNHSSGTPEEARAAASWADGHSVGYLDGAIMVPVPAVGRPDAVLLYSGPEPLFTAHRAALESLGGATYLGADPSLAVLYNTALLGMMYASLNGFLHAAALVGTAGVSVESFAGIALDWFLPSVIGTILRSEVPQIDARTYPGDAGSMEMNLTALDHIVRTSAEQGVDVDFPAALRTLAERAIAEGYAANNYSVMIEVFRKQRAAVS</sequence>
<evidence type="ECO:0000259" key="4">
    <source>
        <dbReference type="Pfam" id="PF21761"/>
    </source>
</evidence>